<dbReference type="Pfam" id="PF02687">
    <property type="entry name" value="FtsX"/>
    <property type="match status" value="2"/>
</dbReference>
<evidence type="ECO:0000256" key="1">
    <source>
        <dbReference type="ARBA" id="ARBA00004651"/>
    </source>
</evidence>
<feature type="transmembrane region" description="Helical" evidence="6">
    <location>
        <begin position="358"/>
        <end position="378"/>
    </location>
</feature>
<evidence type="ECO:0000256" key="3">
    <source>
        <dbReference type="ARBA" id="ARBA00022692"/>
    </source>
</evidence>
<dbReference type="InterPro" id="IPR038766">
    <property type="entry name" value="Membrane_comp_ABC_pdt"/>
</dbReference>
<feature type="domain" description="ABC3 transporter permease C-terminal" evidence="7">
    <location>
        <begin position="642"/>
        <end position="760"/>
    </location>
</feature>
<evidence type="ECO:0000256" key="6">
    <source>
        <dbReference type="SAM" id="Phobius"/>
    </source>
</evidence>
<accession>A0A9J6RAE4</accession>
<dbReference type="PANTHER" id="PTHR30287:SF1">
    <property type="entry name" value="INNER MEMBRANE PROTEIN"/>
    <property type="match status" value="1"/>
</dbReference>
<feature type="domain" description="ABC3 transporter permease C-terminal" evidence="7">
    <location>
        <begin position="264"/>
        <end position="375"/>
    </location>
</feature>
<feature type="transmembrane region" description="Helical" evidence="6">
    <location>
        <begin position="686"/>
        <end position="708"/>
    </location>
</feature>
<dbReference type="RefSeq" id="WP_268779043.1">
    <property type="nucleotide sequence ID" value="NZ_JAPRAT010000004.1"/>
</dbReference>
<dbReference type="EMBL" id="JAPRAT010000004">
    <property type="protein sequence ID" value="MCZ0702276.1"/>
    <property type="molecule type" value="Genomic_DNA"/>
</dbReference>
<proteinExistence type="predicted"/>
<keyword evidence="2" id="KW-1003">Cell membrane</keyword>
<organism evidence="8 9">
    <name type="scientific">Natronobacillus azotifigens</name>
    <dbReference type="NCBI Taxonomy" id="472978"/>
    <lineage>
        <taxon>Bacteria</taxon>
        <taxon>Bacillati</taxon>
        <taxon>Bacillota</taxon>
        <taxon>Bacilli</taxon>
        <taxon>Bacillales</taxon>
        <taxon>Bacillaceae</taxon>
        <taxon>Natronobacillus</taxon>
    </lineage>
</organism>
<evidence type="ECO:0000259" key="7">
    <source>
        <dbReference type="Pfam" id="PF02687"/>
    </source>
</evidence>
<feature type="transmembrane region" description="Helical" evidence="6">
    <location>
        <begin position="264"/>
        <end position="285"/>
    </location>
</feature>
<dbReference type="AlphaFoldDB" id="A0A9J6RAE4"/>
<feature type="transmembrane region" description="Helical" evidence="6">
    <location>
        <begin position="306"/>
        <end position="329"/>
    </location>
</feature>
<dbReference type="PANTHER" id="PTHR30287">
    <property type="entry name" value="MEMBRANE COMPONENT OF PREDICTED ABC SUPERFAMILY METABOLITE UPTAKE TRANSPORTER"/>
    <property type="match status" value="1"/>
</dbReference>
<name>A0A9J6RAE4_9BACI</name>
<dbReference type="GO" id="GO:0005886">
    <property type="term" value="C:plasma membrane"/>
    <property type="evidence" value="ECO:0007669"/>
    <property type="project" value="UniProtKB-SubCell"/>
</dbReference>
<evidence type="ECO:0000313" key="8">
    <source>
        <dbReference type="EMBL" id="MCZ0702276.1"/>
    </source>
</evidence>
<keyword evidence="5 6" id="KW-0472">Membrane</keyword>
<sequence>MVKSALRTKFYRGLKNNLVQLLSITITLALGVGVFIGLDSTWRSLEEYIEDRYQTSNIADIELYTNIVPKHSFDSLLEHSEINGHQELLSFTAELVNKQGAELEVNGFADSLTISQYDIVEGTEPLHTDEVILDKTFAEANNISLNDELTLSYNGVTKAVIVKALAVSSSYIYTTPDSTTVVPNHEKFGFLYTDISTLTTFTNGQTVVNKVLIDVDHNQDIDSVKQIIENEYKDIIIGNFSREETLNDLATQQKITQYQSIGNLFPFVFFAVVILMTFSTMIRLITNERKQIGILKALGFSELRIILHYLSYGISVSVIGVVTGILLGWRIVPVFIWRFFEELFVLEEASIVLSQTKIIIISVISLLSTVIAILIICLRNEKEAPANLLRNKVDTKGNHIFLERFPYLWNRNSVTKKLLFRQTLKNKIRLFMTVIGVAGCSALLIASLGIRDTVNGVAANVYGENYTYAQKIYIAPQSIDDDFYTILQSKDGERIEERNLSVQSATKRKMGTLHVLENSSDLIHFYDNDNKVSLDNNELLITEKTAQIYNLTIGDQVSIKTIFDDELDMKVSNIVKMNIGQGFYINEYTWTEIHQQELIPTAFITKDDSLEIPENYVLKSIKTQTQESDFMESMNSTLSISIMMILAAALLALLVLYNLGILNFAERERDLATLSVLGFYYHELRYLLVLENIFLSILGILIGIPGGLLLHERIFSNAGMGDELDFSIIINLASVVIAFLFTFGIVIVVNIIMSKKIKRIKMTEALKSIE</sequence>
<reference evidence="8" key="1">
    <citation type="submission" date="2022-11" db="EMBL/GenBank/DDBJ databases">
        <title>WGS of Natronobacillus azotifigens 24KS-1, an anaerobic diazotrophic haloalkaliphile from soda-rich habitats.</title>
        <authorList>
            <person name="Sorokin D.Y."/>
            <person name="Merkel A.Y."/>
        </authorList>
    </citation>
    <scope>NUCLEOTIDE SEQUENCE</scope>
    <source>
        <strain evidence="8">24KS-1</strain>
    </source>
</reference>
<evidence type="ECO:0000256" key="5">
    <source>
        <dbReference type="ARBA" id="ARBA00023136"/>
    </source>
</evidence>
<comment type="caution">
    <text evidence="8">The sequence shown here is derived from an EMBL/GenBank/DDBJ whole genome shotgun (WGS) entry which is preliminary data.</text>
</comment>
<evidence type="ECO:0000256" key="2">
    <source>
        <dbReference type="ARBA" id="ARBA00022475"/>
    </source>
</evidence>
<gene>
    <name evidence="8" type="ORF">OWO01_03500</name>
</gene>
<keyword evidence="4 6" id="KW-1133">Transmembrane helix</keyword>
<dbReference type="InterPro" id="IPR003838">
    <property type="entry name" value="ABC3_permease_C"/>
</dbReference>
<dbReference type="Proteomes" id="UP001084197">
    <property type="component" value="Unassembled WGS sequence"/>
</dbReference>
<feature type="transmembrane region" description="Helical" evidence="6">
    <location>
        <begin position="21"/>
        <end position="38"/>
    </location>
</feature>
<feature type="transmembrane region" description="Helical" evidence="6">
    <location>
        <begin position="430"/>
        <end position="450"/>
    </location>
</feature>
<evidence type="ECO:0000313" key="9">
    <source>
        <dbReference type="Proteomes" id="UP001084197"/>
    </source>
</evidence>
<evidence type="ECO:0000256" key="4">
    <source>
        <dbReference type="ARBA" id="ARBA00022989"/>
    </source>
</evidence>
<protein>
    <submittedName>
        <fullName evidence="8">FtsX-like permease family protein</fullName>
    </submittedName>
</protein>
<keyword evidence="9" id="KW-1185">Reference proteome</keyword>
<comment type="subcellular location">
    <subcellularLocation>
        <location evidence="1">Cell membrane</location>
        <topology evidence="1">Multi-pass membrane protein</topology>
    </subcellularLocation>
</comment>
<feature type="transmembrane region" description="Helical" evidence="6">
    <location>
        <begin position="640"/>
        <end position="665"/>
    </location>
</feature>
<keyword evidence="3 6" id="KW-0812">Transmembrane</keyword>
<feature type="transmembrane region" description="Helical" evidence="6">
    <location>
        <begin position="728"/>
        <end position="752"/>
    </location>
</feature>